<comment type="caution">
    <text evidence="3">The sequence shown here is derived from an EMBL/GenBank/DDBJ whole genome shotgun (WGS) entry which is preliminary data.</text>
</comment>
<dbReference type="EMBL" id="QVRA01000027">
    <property type="protein sequence ID" value="RJG52448.1"/>
    <property type="molecule type" value="Genomic_DNA"/>
</dbReference>
<dbReference type="EMBL" id="QVRA01000038">
    <property type="protein sequence ID" value="RJG51946.1"/>
    <property type="molecule type" value="Genomic_DNA"/>
</dbReference>
<name>A0A418YMP6_9SPHN</name>
<protein>
    <submittedName>
        <fullName evidence="3">Plasmid pRiA4b ORF-3 family protein</fullName>
    </submittedName>
</protein>
<dbReference type="EMBL" id="QVRA01000028">
    <property type="protein sequence ID" value="RJG52389.1"/>
    <property type="molecule type" value="Genomic_DNA"/>
</dbReference>
<accession>A0A418YMP6</accession>
<evidence type="ECO:0000313" key="2">
    <source>
        <dbReference type="EMBL" id="RJG52389.1"/>
    </source>
</evidence>
<dbReference type="Proteomes" id="UP000283469">
    <property type="component" value="Unassembled WGS sequence"/>
</dbReference>
<organism evidence="3 4">
    <name type="scientific">Sphingobium terrigena</name>
    <dbReference type="NCBI Taxonomy" id="2304063"/>
    <lineage>
        <taxon>Bacteria</taxon>
        <taxon>Pseudomonadati</taxon>
        <taxon>Pseudomonadota</taxon>
        <taxon>Alphaproteobacteria</taxon>
        <taxon>Sphingomonadales</taxon>
        <taxon>Sphingomonadaceae</taxon>
        <taxon>Sphingobium</taxon>
    </lineage>
</organism>
<evidence type="ECO:0000313" key="1">
    <source>
        <dbReference type="EMBL" id="RJG51946.1"/>
    </source>
</evidence>
<gene>
    <name evidence="3" type="ORF">D0Z70_20330</name>
    <name evidence="2" type="ORF">D0Z70_20615</name>
    <name evidence="1" type="ORF">D0Z70_22315</name>
</gene>
<dbReference type="AlphaFoldDB" id="A0A418YMP6"/>
<sequence length="28" mass="3214">NAKPDIPLIEARLEALAKKWAPRTRRKA</sequence>
<reference evidence="3 4" key="1">
    <citation type="submission" date="2018-08" db="EMBL/GenBank/DDBJ databases">
        <title>Sphingobium sp. EO9.</title>
        <authorList>
            <person name="Park Y."/>
            <person name="Kim K.H."/>
            <person name="Jeon C.O."/>
        </authorList>
    </citation>
    <scope>NUCLEOTIDE SEQUENCE [LARGE SCALE GENOMIC DNA]</scope>
    <source>
        <strain evidence="3 4">EO9</strain>
    </source>
</reference>
<keyword evidence="4" id="KW-1185">Reference proteome</keyword>
<proteinExistence type="predicted"/>
<evidence type="ECO:0000313" key="4">
    <source>
        <dbReference type="Proteomes" id="UP000283469"/>
    </source>
</evidence>
<feature type="non-terminal residue" evidence="3">
    <location>
        <position position="1"/>
    </location>
</feature>
<evidence type="ECO:0000313" key="3">
    <source>
        <dbReference type="EMBL" id="RJG52448.1"/>
    </source>
</evidence>